<dbReference type="Proteomes" id="UP000324222">
    <property type="component" value="Unassembled WGS sequence"/>
</dbReference>
<dbReference type="EMBL" id="VSRR010000340">
    <property type="protein sequence ID" value="MPC14267.1"/>
    <property type="molecule type" value="Genomic_DNA"/>
</dbReference>
<keyword evidence="2" id="KW-1185">Reference proteome</keyword>
<evidence type="ECO:0000313" key="2">
    <source>
        <dbReference type="Proteomes" id="UP000324222"/>
    </source>
</evidence>
<proteinExistence type="predicted"/>
<comment type="caution">
    <text evidence="1">The sequence shown here is derived from an EMBL/GenBank/DDBJ whole genome shotgun (WGS) entry which is preliminary data.</text>
</comment>
<gene>
    <name evidence="1" type="ORF">E2C01_007030</name>
</gene>
<sequence length="72" mass="7773">MFVCMAPQVNVVGHVGLVRCGRRRMPKQRTGGGASAGGLSDHFNIQGKANTKWASLHPICCRARPKVLVMDV</sequence>
<accession>A0A5B7CWR2</accession>
<organism evidence="1 2">
    <name type="scientific">Portunus trituberculatus</name>
    <name type="common">Swimming crab</name>
    <name type="synonym">Neptunus trituberculatus</name>
    <dbReference type="NCBI Taxonomy" id="210409"/>
    <lineage>
        <taxon>Eukaryota</taxon>
        <taxon>Metazoa</taxon>
        <taxon>Ecdysozoa</taxon>
        <taxon>Arthropoda</taxon>
        <taxon>Crustacea</taxon>
        <taxon>Multicrustacea</taxon>
        <taxon>Malacostraca</taxon>
        <taxon>Eumalacostraca</taxon>
        <taxon>Eucarida</taxon>
        <taxon>Decapoda</taxon>
        <taxon>Pleocyemata</taxon>
        <taxon>Brachyura</taxon>
        <taxon>Eubrachyura</taxon>
        <taxon>Portunoidea</taxon>
        <taxon>Portunidae</taxon>
        <taxon>Portuninae</taxon>
        <taxon>Portunus</taxon>
    </lineage>
</organism>
<name>A0A5B7CWR2_PORTR</name>
<reference evidence="1 2" key="1">
    <citation type="submission" date="2019-05" db="EMBL/GenBank/DDBJ databases">
        <title>Another draft genome of Portunus trituberculatus and its Hox gene families provides insights of decapod evolution.</title>
        <authorList>
            <person name="Jeong J.-H."/>
            <person name="Song I."/>
            <person name="Kim S."/>
            <person name="Choi T."/>
            <person name="Kim D."/>
            <person name="Ryu S."/>
            <person name="Kim W."/>
        </authorList>
    </citation>
    <scope>NUCLEOTIDE SEQUENCE [LARGE SCALE GENOMIC DNA]</scope>
    <source>
        <tissue evidence="1">Muscle</tissue>
    </source>
</reference>
<evidence type="ECO:0000313" key="1">
    <source>
        <dbReference type="EMBL" id="MPC14267.1"/>
    </source>
</evidence>
<protein>
    <submittedName>
        <fullName evidence="1">Uncharacterized protein</fullName>
    </submittedName>
</protein>
<dbReference type="AlphaFoldDB" id="A0A5B7CWR2"/>